<keyword evidence="11" id="KW-0697">Rotamase</keyword>
<evidence type="ECO:0000259" key="12">
    <source>
        <dbReference type="PROSITE" id="PS50198"/>
    </source>
</evidence>
<evidence type="ECO:0000256" key="1">
    <source>
        <dbReference type="ARBA" id="ARBA00004382"/>
    </source>
</evidence>
<evidence type="ECO:0000256" key="10">
    <source>
        <dbReference type="ARBA" id="ARBA00042775"/>
    </source>
</evidence>
<dbReference type="Pfam" id="PF13616">
    <property type="entry name" value="Rotamase_3"/>
    <property type="match status" value="1"/>
</dbReference>
<dbReference type="SUPFAM" id="SSF54534">
    <property type="entry name" value="FKBP-like"/>
    <property type="match status" value="1"/>
</dbReference>
<proteinExistence type="inferred from homology"/>
<dbReference type="PANTHER" id="PTHR47529:SF1">
    <property type="entry name" value="PERIPLASMIC CHAPERONE PPID"/>
    <property type="match status" value="1"/>
</dbReference>
<dbReference type="InterPro" id="IPR000297">
    <property type="entry name" value="PPIase_PpiC"/>
</dbReference>
<dbReference type="InterPro" id="IPR046357">
    <property type="entry name" value="PPIase_dom_sf"/>
</dbReference>
<evidence type="ECO:0000256" key="7">
    <source>
        <dbReference type="ARBA" id="ARBA00023186"/>
    </source>
</evidence>
<keyword evidence="11 13" id="KW-0413">Isomerase</keyword>
<evidence type="ECO:0000313" key="14">
    <source>
        <dbReference type="Proteomes" id="UP000280271"/>
    </source>
</evidence>
<keyword evidence="6" id="KW-0472">Membrane</keyword>
<keyword evidence="7" id="KW-0143">Chaperone</keyword>
<evidence type="ECO:0000256" key="5">
    <source>
        <dbReference type="ARBA" id="ARBA00022989"/>
    </source>
</evidence>
<organism evidence="13 14">
    <name type="scientific">Acinetobacter chengduensis</name>
    <dbReference type="NCBI Taxonomy" id="2420890"/>
    <lineage>
        <taxon>Bacteria</taxon>
        <taxon>Pseudomonadati</taxon>
        <taxon>Pseudomonadota</taxon>
        <taxon>Gammaproteobacteria</taxon>
        <taxon>Moraxellales</taxon>
        <taxon>Moraxellaceae</taxon>
        <taxon>Acinetobacter</taxon>
    </lineage>
</organism>
<dbReference type="Gene3D" id="1.10.4030.10">
    <property type="entry name" value="Porin chaperone SurA, peptide-binding domain"/>
    <property type="match status" value="1"/>
</dbReference>
<dbReference type="EMBL" id="RCHC01000003">
    <property type="protein sequence ID" value="RLL23511.1"/>
    <property type="molecule type" value="Genomic_DNA"/>
</dbReference>
<keyword evidence="5" id="KW-1133">Transmembrane helix</keyword>
<dbReference type="Pfam" id="PF13624">
    <property type="entry name" value="SurA_N_3"/>
    <property type="match status" value="1"/>
</dbReference>
<dbReference type="PANTHER" id="PTHR47529">
    <property type="entry name" value="PEPTIDYL-PROLYL CIS-TRANS ISOMERASE D"/>
    <property type="match status" value="1"/>
</dbReference>
<dbReference type="PROSITE" id="PS50198">
    <property type="entry name" value="PPIC_PPIASE_2"/>
    <property type="match status" value="1"/>
</dbReference>
<comment type="similarity">
    <text evidence="8">Belongs to the PpiD chaperone family.</text>
</comment>
<evidence type="ECO:0000313" key="13">
    <source>
        <dbReference type="EMBL" id="RLL23511.1"/>
    </source>
</evidence>
<dbReference type="Gene3D" id="3.10.50.40">
    <property type="match status" value="1"/>
</dbReference>
<sequence>MESFRKVIKGWLGKVLLVLFLTPLALVGIEGYFSGGSKDAVKSVNGTDISQKELENVTKSFKEQYLAYVNGDETLLNLDFINNKAMDTLISRQLLLQQAEKLGISLSDQQLIQMIHQQPSFQKNGVFSDEMFAQYLASIGMTNRQFLDNLRQDHALKMLSTTFTDSPLVSKVDIQQIANLQTEQRSIQLASIHLDEYKKAVKVTDAEIVAYFEKHKAQFKQPTSADVDFVVLSAANLPAVTTAPTEAELQQAYNDYVEKLKKDAQPVVKHILITAEGRTDAEAKALAVSVVDKIKGGLSFDKAAAQFSEDPASKAQGGKLAVYSKGAYGDAFDQTVASAKVGQVSAPVKTNYGYHLIDVEGAVASVPAFETQKARLTEELATAKKANAFADTVNTLNDQVVSSDALDVISQEVKGVSVQTVKGLTLSSRHPVLSENATKSKIFNDDVKNGDRNVSSSIQLANGDVVWLKVRDYHQAGEQSLNAVKPLVKAKLIEQKAYDAAKAKIQTVLNEFKTKPATEVSKTGLIFENAGTFTRADGLLKRDLQRAAFSVAAPKAGFWSVTTASMPNELVVVAVTNVNKNVASALPAEQMAELQKLYQQLRGQQEFDDYTRYLKAHAKIK</sequence>
<comment type="subcellular location">
    <subcellularLocation>
        <location evidence="1">Cell inner membrane</location>
        <topology evidence="1">Single-pass type II membrane protein</topology>
        <orientation evidence="1">Periplasmic side</orientation>
    </subcellularLocation>
</comment>
<dbReference type="InterPro" id="IPR027304">
    <property type="entry name" value="Trigger_fact/SurA_dom_sf"/>
</dbReference>
<keyword evidence="4" id="KW-0812">Transmembrane</keyword>
<comment type="caution">
    <text evidence="13">The sequence shown here is derived from an EMBL/GenBank/DDBJ whole genome shotgun (WGS) entry which is preliminary data.</text>
</comment>
<dbReference type="Proteomes" id="UP000280271">
    <property type="component" value="Unassembled WGS sequence"/>
</dbReference>
<dbReference type="InterPro" id="IPR052029">
    <property type="entry name" value="PpiD_chaperone"/>
</dbReference>
<evidence type="ECO:0000256" key="8">
    <source>
        <dbReference type="ARBA" id="ARBA00038408"/>
    </source>
</evidence>
<protein>
    <recommendedName>
        <fullName evidence="9">Periplasmic chaperone PpiD</fullName>
    </recommendedName>
    <alternativeName>
        <fullName evidence="10">Periplasmic folding chaperone</fullName>
    </alternativeName>
</protein>
<evidence type="ECO:0000256" key="3">
    <source>
        <dbReference type="ARBA" id="ARBA00022519"/>
    </source>
</evidence>
<evidence type="ECO:0000256" key="11">
    <source>
        <dbReference type="PROSITE-ProRule" id="PRU00278"/>
    </source>
</evidence>
<dbReference type="GO" id="GO:0016853">
    <property type="term" value="F:isomerase activity"/>
    <property type="evidence" value="ECO:0007669"/>
    <property type="project" value="UniProtKB-KW"/>
</dbReference>
<gene>
    <name evidence="13" type="ORF">D9K81_03795</name>
</gene>
<evidence type="ECO:0000256" key="4">
    <source>
        <dbReference type="ARBA" id="ARBA00022692"/>
    </source>
</evidence>
<evidence type="ECO:0000256" key="6">
    <source>
        <dbReference type="ARBA" id="ARBA00023136"/>
    </source>
</evidence>
<name>A0ABX9TYP8_9GAMM</name>
<keyword evidence="14" id="KW-1185">Reference proteome</keyword>
<dbReference type="SUPFAM" id="SSF109998">
    <property type="entry name" value="Triger factor/SurA peptide-binding domain-like"/>
    <property type="match status" value="1"/>
</dbReference>
<evidence type="ECO:0000256" key="2">
    <source>
        <dbReference type="ARBA" id="ARBA00022475"/>
    </source>
</evidence>
<keyword evidence="2" id="KW-1003">Cell membrane</keyword>
<feature type="domain" description="PpiC" evidence="12">
    <location>
        <begin position="263"/>
        <end position="361"/>
    </location>
</feature>
<reference evidence="13 14" key="1">
    <citation type="submission" date="2018-09" db="EMBL/GenBank/DDBJ databases">
        <title>The draft genome of Acinetobacter sp. strains.</title>
        <authorList>
            <person name="Qin J."/>
            <person name="Feng Y."/>
            <person name="Zong Z."/>
        </authorList>
    </citation>
    <scope>NUCLEOTIDE SEQUENCE [LARGE SCALE GENOMIC DNA]</scope>
    <source>
        <strain evidence="13 14">WCHAc060005</strain>
    </source>
</reference>
<dbReference type="RefSeq" id="WP_120373312.1">
    <property type="nucleotide sequence ID" value="NZ_RCHC01000003.1"/>
</dbReference>
<evidence type="ECO:0000256" key="9">
    <source>
        <dbReference type="ARBA" id="ARBA00040743"/>
    </source>
</evidence>
<accession>A0ABX9TYP8</accession>
<keyword evidence="3" id="KW-0997">Cell inner membrane</keyword>